<organism evidence="2 3">
    <name type="scientific">Rotaria sordida</name>
    <dbReference type="NCBI Taxonomy" id="392033"/>
    <lineage>
        <taxon>Eukaryota</taxon>
        <taxon>Metazoa</taxon>
        <taxon>Spiralia</taxon>
        <taxon>Gnathifera</taxon>
        <taxon>Rotifera</taxon>
        <taxon>Eurotatoria</taxon>
        <taxon>Bdelloidea</taxon>
        <taxon>Philodinida</taxon>
        <taxon>Philodinidae</taxon>
        <taxon>Rotaria</taxon>
    </lineage>
</organism>
<feature type="transmembrane region" description="Helical" evidence="1">
    <location>
        <begin position="147"/>
        <end position="165"/>
    </location>
</feature>
<accession>A0A814ZH79</accession>
<dbReference type="InterPro" id="IPR042524">
    <property type="entry name" value="Presenilin_C"/>
</dbReference>
<dbReference type="Proteomes" id="UP000663889">
    <property type="component" value="Unassembled WGS sequence"/>
</dbReference>
<proteinExistence type="predicted"/>
<sequence length="300" mass="34256">MLVDPIYHHVLTACCLGYYPTNQQLCHSYITYEDSKNVVIMVIVLPSLTIMLLCSARQMQNVIIKSSLMIMTSWLLARCCDTIYIWYEVDVFTVYLLVWQFVCLIHKWIHQDLPYLSFTLHQKACCLYMAFLAFIMHDVALKYLPTYINFALLWVMSIVDIITCLHPRWRMDDPITKALVHAVSFDYPTVPQGLYCIYDINELDDDVENEDESFPIIGLGDFFFFDLLLLLVIPANSSITTRACIAFGCIISVQIGDLCTNSMLRPGDDNGWPALPFPLISVTTYAIVVDAIMQYSSGAC</sequence>
<keyword evidence="1" id="KW-1133">Transmembrane helix</keyword>
<reference evidence="2" key="1">
    <citation type="submission" date="2021-02" db="EMBL/GenBank/DDBJ databases">
        <authorList>
            <person name="Nowell W R."/>
        </authorList>
    </citation>
    <scope>NUCLEOTIDE SEQUENCE</scope>
</reference>
<feature type="transmembrane region" description="Helical" evidence="1">
    <location>
        <begin position="92"/>
        <end position="109"/>
    </location>
</feature>
<keyword evidence="1" id="KW-0812">Transmembrane</keyword>
<dbReference type="Gene3D" id="1.10.472.100">
    <property type="entry name" value="Presenilin"/>
    <property type="match status" value="1"/>
</dbReference>
<feature type="transmembrane region" description="Helical" evidence="1">
    <location>
        <begin position="116"/>
        <end position="135"/>
    </location>
</feature>
<feature type="transmembrane region" description="Helical" evidence="1">
    <location>
        <begin position="38"/>
        <end position="56"/>
    </location>
</feature>
<protein>
    <submittedName>
        <fullName evidence="2">Uncharacterized protein</fullName>
    </submittedName>
</protein>
<dbReference type="EMBL" id="CAJNOU010001714">
    <property type="protein sequence ID" value="CAF1243550.1"/>
    <property type="molecule type" value="Genomic_DNA"/>
</dbReference>
<name>A0A814ZH79_9BILA</name>
<dbReference type="AlphaFoldDB" id="A0A814ZH79"/>
<keyword evidence="1" id="KW-0472">Membrane</keyword>
<gene>
    <name evidence="2" type="ORF">SEV965_LOCUS23352</name>
</gene>
<evidence type="ECO:0000256" key="1">
    <source>
        <dbReference type="SAM" id="Phobius"/>
    </source>
</evidence>
<comment type="caution">
    <text evidence="2">The sequence shown here is derived from an EMBL/GenBank/DDBJ whole genome shotgun (WGS) entry which is preliminary data.</text>
</comment>
<evidence type="ECO:0000313" key="3">
    <source>
        <dbReference type="Proteomes" id="UP000663889"/>
    </source>
</evidence>
<evidence type="ECO:0000313" key="2">
    <source>
        <dbReference type="EMBL" id="CAF1243550.1"/>
    </source>
</evidence>